<accession>A0A392STU4</accession>
<proteinExistence type="predicted"/>
<organism evidence="1 2">
    <name type="scientific">Trifolium medium</name>
    <dbReference type="NCBI Taxonomy" id="97028"/>
    <lineage>
        <taxon>Eukaryota</taxon>
        <taxon>Viridiplantae</taxon>
        <taxon>Streptophyta</taxon>
        <taxon>Embryophyta</taxon>
        <taxon>Tracheophyta</taxon>
        <taxon>Spermatophyta</taxon>
        <taxon>Magnoliopsida</taxon>
        <taxon>eudicotyledons</taxon>
        <taxon>Gunneridae</taxon>
        <taxon>Pentapetalae</taxon>
        <taxon>rosids</taxon>
        <taxon>fabids</taxon>
        <taxon>Fabales</taxon>
        <taxon>Fabaceae</taxon>
        <taxon>Papilionoideae</taxon>
        <taxon>50 kb inversion clade</taxon>
        <taxon>NPAAA clade</taxon>
        <taxon>Hologalegina</taxon>
        <taxon>IRL clade</taxon>
        <taxon>Trifolieae</taxon>
        <taxon>Trifolium</taxon>
    </lineage>
</organism>
<comment type="caution">
    <text evidence="1">The sequence shown here is derived from an EMBL/GenBank/DDBJ whole genome shotgun (WGS) entry which is preliminary data.</text>
</comment>
<dbReference type="EMBL" id="LXQA010432141">
    <property type="protein sequence ID" value="MCI51455.1"/>
    <property type="molecule type" value="Genomic_DNA"/>
</dbReference>
<evidence type="ECO:0000313" key="2">
    <source>
        <dbReference type="Proteomes" id="UP000265520"/>
    </source>
</evidence>
<dbReference type="AlphaFoldDB" id="A0A392STU4"/>
<reference evidence="1 2" key="1">
    <citation type="journal article" date="2018" name="Front. Plant Sci.">
        <title>Red Clover (Trifolium pratense) and Zigzag Clover (T. medium) - A Picture of Genomic Similarities and Differences.</title>
        <authorList>
            <person name="Dluhosova J."/>
            <person name="Istvanek J."/>
            <person name="Nedelnik J."/>
            <person name="Repkova J."/>
        </authorList>
    </citation>
    <scope>NUCLEOTIDE SEQUENCE [LARGE SCALE GENOMIC DNA]</scope>
    <source>
        <strain evidence="2">cv. 10/8</strain>
        <tissue evidence="1">Leaf</tissue>
    </source>
</reference>
<sequence length="40" mass="4453">MRLLVLGDDEGLNEDGEIISLEAEGSEEVEEEVEAECKWS</sequence>
<name>A0A392STU4_9FABA</name>
<protein>
    <submittedName>
        <fullName evidence="1">Uncharacterized protein</fullName>
    </submittedName>
</protein>
<keyword evidence="2" id="KW-1185">Reference proteome</keyword>
<evidence type="ECO:0000313" key="1">
    <source>
        <dbReference type="EMBL" id="MCI51455.1"/>
    </source>
</evidence>
<dbReference type="Proteomes" id="UP000265520">
    <property type="component" value="Unassembled WGS sequence"/>
</dbReference>